<dbReference type="InterPro" id="IPR017871">
    <property type="entry name" value="ABC_transporter-like_CS"/>
</dbReference>
<dbReference type="SMART" id="SM00382">
    <property type="entry name" value="AAA"/>
    <property type="match status" value="1"/>
</dbReference>
<organism evidence="10 11">
    <name type="scientific">Motilibacter deserti</name>
    <dbReference type="NCBI Taxonomy" id="2714956"/>
    <lineage>
        <taxon>Bacteria</taxon>
        <taxon>Bacillati</taxon>
        <taxon>Actinomycetota</taxon>
        <taxon>Actinomycetes</taxon>
        <taxon>Motilibacterales</taxon>
        <taxon>Motilibacteraceae</taxon>
        <taxon>Motilibacter</taxon>
    </lineage>
</organism>
<keyword evidence="4 10" id="KW-0067">ATP-binding</keyword>
<feature type="transmembrane region" description="Helical" evidence="7">
    <location>
        <begin position="159"/>
        <end position="189"/>
    </location>
</feature>
<feature type="transmembrane region" description="Helical" evidence="7">
    <location>
        <begin position="263"/>
        <end position="281"/>
    </location>
</feature>
<name>A0ABX0GUC0_9ACTN</name>
<keyword evidence="6 7" id="KW-0472">Membrane</keyword>
<dbReference type="GO" id="GO:0005524">
    <property type="term" value="F:ATP binding"/>
    <property type="evidence" value="ECO:0007669"/>
    <property type="project" value="UniProtKB-KW"/>
</dbReference>
<sequence length="600" mass="64909">MLRLPELPVPAPTPRKGTPREGRRILALFAPHRRPLAGVLLLILVSSVVGLATPFLLREIVDVALPEQDMGLLAVLTGALVATVVVTNALDVVQTLVSTRVGQAVMHKLRVDVYEHLQRMSLAFFSRTRTGEVQSRIANDIGGMESVVTSTGTDFVSSFATVVVTTVAMLALDWRLALVSFAILPFSLWMNRRIGKMRRAVTAERQRRLADMTSTVQESLSVSGILLSRTTGRSDDLVARFSRSSKEIAELEARSELAGQWQWSLITLSMAALPAVTYLFGGWLREGGTDLSIGTLVALVSLQGQLFRPLAMLLRLMVRMHSSLALFSRVFEYLDTPVDITDREGARSLTAPRGDVRFSDVSFRYSDTGSDVLQNVSIDVPAGSSLAIVGATGSGKTTLGYLLTRLYDVGSGSVSIDGVDVRDLTAASLADTVGVVTQETYLLHATIAENLRFAKPDATDDELVAAARTAQVHDLIAALPQGYDTVVGERGYRFSGGEKQRIALARTVLRNPPVLLLDEATSALDTRTERAMSEALAEVAAQRTTITIAHRLSTVRDADQIVVLDKGRVAERGTHEELLALGGKYAELVARDSSEYVPAA</sequence>
<protein>
    <submittedName>
        <fullName evidence="10">ABC transporter ATP-binding protein</fullName>
    </submittedName>
</protein>
<dbReference type="PROSITE" id="PS50893">
    <property type="entry name" value="ABC_TRANSPORTER_2"/>
    <property type="match status" value="1"/>
</dbReference>
<evidence type="ECO:0000256" key="5">
    <source>
        <dbReference type="ARBA" id="ARBA00022989"/>
    </source>
</evidence>
<keyword evidence="2 7" id="KW-0812">Transmembrane</keyword>
<feature type="transmembrane region" description="Helical" evidence="7">
    <location>
        <begin position="36"/>
        <end position="57"/>
    </location>
</feature>
<dbReference type="EMBL" id="JAANNP010000002">
    <property type="protein sequence ID" value="NHC13250.1"/>
    <property type="molecule type" value="Genomic_DNA"/>
</dbReference>
<dbReference type="PANTHER" id="PTHR43394">
    <property type="entry name" value="ATP-DEPENDENT PERMEASE MDL1, MITOCHONDRIAL"/>
    <property type="match status" value="1"/>
</dbReference>
<evidence type="ECO:0000256" key="6">
    <source>
        <dbReference type="ARBA" id="ARBA00023136"/>
    </source>
</evidence>
<keyword evidence="5 7" id="KW-1133">Transmembrane helix</keyword>
<dbReference type="SUPFAM" id="SSF52540">
    <property type="entry name" value="P-loop containing nucleoside triphosphate hydrolases"/>
    <property type="match status" value="1"/>
</dbReference>
<evidence type="ECO:0000256" key="3">
    <source>
        <dbReference type="ARBA" id="ARBA00022741"/>
    </source>
</evidence>
<proteinExistence type="predicted"/>
<dbReference type="InterPro" id="IPR027417">
    <property type="entry name" value="P-loop_NTPase"/>
</dbReference>
<comment type="caution">
    <text evidence="10">The sequence shown here is derived from an EMBL/GenBank/DDBJ whole genome shotgun (WGS) entry which is preliminary data.</text>
</comment>
<dbReference type="InterPro" id="IPR039421">
    <property type="entry name" value="Type_1_exporter"/>
</dbReference>
<dbReference type="PANTHER" id="PTHR43394:SF1">
    <property type="entry name" value="ATP-BINDING CASSETTE SUB-FAMILY B MEMBER 10, MITOCHONDRIAL"/>
    <property type="match status" value="1"/>
</dbReference>
<evidence type="ECO:0000256" key="7">
    <source>
        <dbReference type="SAM" id="Phobius"/>
    </source>
</evidence>
<feature type="transmembrane region" description="Helical" evidence="7">
    <location>
        <begin position="69"/>
        <end position="90"/>
    </location>
</feature>
<feature type="domain" description="ABC transporter" evidence="8">
    <location>
        <begin position="356"/>
        <end position="591"/>
    </location>
</feature>
<dbReference type="Pfam" id="PF00664">
    <property type="entry name" value="ABC_membrane"/>
    <property type="match status" value="1"/>
</dbReference>
<reference evidence="10 11" key="1">
    <citation type="submission" date="2020-03" db="EMBL/GenBank/DDBJ databases">
        <title>Two novel Motilibacter sp.</title>
        <authorList>
            <person name="Liu S."/>
        </authorList>
    </citation>
    <scope>NUCLEOTIDE SEQUENCE [LARGE SCALE GENOMIC DNA]</scope>
    <source>
        <strain evidence="10 11">E257</strain>
    </source>
</reference>
<dbReference type="PROSITE" id="PS50929">
    <property type="entry name" value="ABC_TM1F"/>
    <property type="match status" value="1"/>
</dbReference>
<keyword evidence="11" id="KW-1185">Reference proteome</keyword>
<dbReference type="CDD" id="cd18550">
    <property type="entry name" value="ABC_6TM_exporter_like"/>
    <property type="match status" value="1"/>
</dbReference>
<dbReference type="InterPro" id="IPR003593">
    <property type="entry name" value="AAA+_ATPase"/>
</dbReference>
<dbReference type="InterPro" id="IPR011527">
    <property type="entry name" value="ABC1_TM_dom"/>
</dbReference>
<evidence type="ECO:0000259" key="8">
    <source>
        <dbReference type="PROSITE" id="PS50893"/>
    </source>
</evidence>
<dbReference type="PROSITE" id="PS00211">
    <property type="entry name" value="ABC_TRANSPORTER_1"/>
    <property type="match status" value="1"/>
</dbReference>
<comment type="subcellular location">
    <subcellularLocation>
        <location evidence="1">Cell membrane</location>
        <topology evidence="1">Multi-pass membrane protein</topology>
    </subcellularLocation>
</comment>
<evidence type="ECO:0000313" key="11">
    <source>
        <dbReference type="Proteomes" id="UP000800981"/>
    </source>
</evidence>
<dbReference type="SUPFAM" id="SSF90123">
    <property type="entry name" value="ABC transporter transmembrane region"/>
    <property type="match status" value="1"/>
</dbReference>
<dbReference type="Gene3D" id="1.20.1560.10">
    <property type="entry name" value="ABC transporter type 1, transmembrane domain"/>
    <property type="match status" value="1"/>
</dbReference>
<gene>
    <name evidence="10" type="ORF">G9H71_05575</name>
</gene>
<evidence type="ECO:0000259" key="9">
    <source>
        <dbReference type="PROSITE" id="PS50929"/>
    </source>
</evidence>
<dbReference type="Pfam" id="PF00005">
    <property type="entry name" value="ABC_tran"/>
    <property type="match status" value="1"/>
</dbReference>
<keyword evidence="3" id="KW-0547">Nucleotide-binding</keyword>
<evidence type="ECO:0000256" key="4">
    <source>
        <dbReference type="ARBA" id="ARBA00022840"/>
    </source>
</evidence>
<feature type="domain" description="ABC transmembrane type-1" evidence="9">
    <location>
        <begin position="37"/>
        <end position="322"/>
    </location>
</feature>
<evidence type="ECO:0000256" key="1">
    <source>
        <dbReference type="ARBA" id="ARBA00004651"/>
    </source>
</evidence>
<dbReference type="Gene3D" id="3.40.50.300">
    <property type="entry name" value="P-loop containing nucleotide triphosphate hydrolases"/>
    <property type="match status" value="1"/>
</dbReference>
<dbReference type="InterPro" id="IPR003439">
    <property type="entry name" value="ABC_transporter-like_ATP-bd"/>
</dbReference>
<evidence type="ECO:0000256" key="2">
    <source>
        <dbReference type="ARBA" id="ARBA00022692"/>
    </source>
</evidence>
<dbReference type="InterPro" id="IPR036640">
    <property type="entry name" value="ABC1_TM_sf"/>
</dbReference>
<dbReference type="Proteomes" id="UP000800981">
    <property type="component" value="Unassembled WGS sequence"/>
</dbReference>
<evidence type="ECO:0000313" key="10">
    <source>
        <dbReference type="EMBL" id="NHC13250.1"/>
    </source>
</evidence>
<accession>A0ABX0GUC0</accession>